<evidence type="ECO:0000259" key="6">
    <source>
        <dbReference type="Pfam" id="PF00669"/>
    </source>
</evidence>
<reference evidence="7 8" key="1">
    <citation type="journal article" date="2017" name="Syst. Appl. Microbiol.">
        <title>Pseudomonas caspiana sp. nov., a citrus pathogen in the Pseudomonas syringae phylogenetic group.</title>
        <authorList>
            <person name="Busquets A."/>
            <person name="Gomila M."/>
            <person name="Beiki F."/>
            <person name="Mulet M."/>
            <person name="Rahimian H."/>
            <person name="Garcia-Valdes E."/>
            <person name="Lalucat J."/>
        </authorList>
    </citation>
    <scope>NUCLEOTIDE SEQUENCE [LARGE SCALE GENOMIC DNA]</scope>
    <source>
        <strain evidence="7 8">FBF102</strain>
    </source>
</reference>
<dbReference type="Gene3D" id="1.20.1330.10">
    <property type="entry name" value="f41 fragment of flagellin, N-terminal domain"/>
    <property type="match status" value="1"/>
</dbReference>
<dbReference type="NCBIfam" id="TIGR02550">
    <property type="entry name" value="flagell_flgL"/>
    <property type="match status" value="1"/>
</dbReference>
<comment type="subcellular location">
    <subcellularLocation>
        <location evidence="1">Bacterial flagellum</location>
    </subcellularLocation>
    <subcellularLocation>
        <location evidence="2">Secreted</location>
    </subcellularLocation>
</comment>
<comment type="similarity">
    <text evidence="3">Belongs to the bacterial flagellin family.</text>
</comment>
<keyword evidence="8" id="KW-1185">Reference proteome</keyword>
<dbReference type="OrthoDB" id="9768249at2"/>
<dbReference type="RefSeq" id="WP_087273173.1">
    <property type="nucleotide sequence ID" value="NZ_CP167995.1"/>
</dbReference>
<evidence type="ECO:0000256" key="4">
    <source>
        <dbReference type="ARBA" id="ARBA00022525"/>
    </source>
</evidence>
<dbReference type="InterPro" id="IPR001029">
    <property type="entry name" value="Flagellin_N"/>
</dbReference>
<evidence type="ECO:0000256" key="1">
    <source>
        <dbReference type="ARBA" id="ARBA00004365"/>
    </source>
</evidence>
<name>A0A1Y3NYL8_9PSED</name>
<sequence length="530" mass="55136">MRISTTQFYEISTQNYQRSYANVLKTGEEVSSGVKLNTASDDPVGAARVLQLSQQNSMLTQYKSNINVINTNIANSETALTSIGSAIQAARELIIKAGNGSYTDSDRVSTAGELKQLQSQILGLMNTQDSNGQYIFSGTKSSTPPYSMNSDGTYTYNGDQTTIDLAVGDGLKLPSNVTGFEAFEKAVNTTRVSSTVSAGPNDGKVGLTSGLVKSTSAYNDSFQSGEPYTLTFTSGSTFQIFDSAGNDKTSEVSTTGNFDFSTFENQTFNFRGVELNLNVNLTAAEKATAATAGAVLTGRSFEVASTPDSVTAIRNPGNTSSTAITQSAVGSSAADKTAFNTTFPSSGATLRYSTVNGYELYASPYAAGNTPVATGVVTGSTVKAAGVDFTIAGGPPNDGDIFIIESGTHQTENVLNTLTAAIKAISTPSDGNLVATQALNSALTSALGNITSSGEQVSTAISAGGARQNAAIAQGTTNDLLLGNNELESGKIVNSDVVEATTRLTLQKTMLEASQMVFTQLSKLNLFSQI</sequence>
<gene>
    <name evidence="7" type="primary">flgL</name>
    <name evidence="7" type="ORF">AUC60_22635</name>
</gene>
<dbReference type="GO" id="GO:0005576">
    <property type="term" value="C:extracellular region"/>
    <property type="evidence" value="ECO:0007669"/>
    <property type="project" value="UniProtKB-SubCell"/>
</dbReference>
<evidence type="ECO:0000313" key="8">
    <source>
        <dbReference type="Proteomes" id="UP000195440"/>
    </source>
</evidence>
<dbReference type="AlphaFoldDB" id="A0A1Y3NYL8"/>
<dbReference type="GO" id="GO:0005198">
    <property type="term" value="F:structural molecule activity"/>
    <property type="evidence" value="ECO:0007669"/>
    <property type="project" value="InterPro"/>
</dbReference>
<dbReference type="PANTHER" id="PTHR42792">
    <property type="entry name" value="FLAGELLIN"/>
    <property type="match status" value="1"/>
</dbReference>
<evidence type="ECO:0000256" key="5">
    <source>
        <dbReference type="ARBA" id="ARBA00023143"/>
    </source>
</evidence>
<organism evidence="7 8">
    <name type="scientific">Pseudomonas caspiana</name>
    <dbReference type="NCBI Taxonomy" id="1451454"/>
    <lineage>
        <taxon>Bacteria</taxon>
        <taxon>Pseudomonadati</taxon>
        <taxon>Pseudomonadota</taxon>
        <taxon>Gammaproteobacteria</taxon>
        <taxon>Pseudomonadales</taxon>
        <taxon>Pseudomonadaceae</taxon>
        <taxon>Pseudomonas</taxon>
    </lineage>
</organism>
<dbReference type="SUPFAM" id="SSF64518">
    <property type="entry name" value="Phase 1 flagellin"/>
    <property type="match status" value="1"/>
</dbReference>
<protein>
    <submittedName>
        <fullName evidence="7">Flagellar biosynthesis protein FlgL</fullName>
    </submittedName>
</protein>
<keyword evidence="5" id="KW-0975">Bacterial flagellum</keyword>
<accession>A0A1Y3NYL8</accession>
<evidence type="ECO:0000313" key="7">
    <source>
        <dbReference type="EMBL" id="OUM71592.1"/>
    </source>
</evidence>
<comment type="caution">
    <text evidence="7">The sequence shown here is derived from an EMBL/GenBank/DDBJ whole genome shotgun (WGS) entry which is preliminary data.</text>
</comment>
<dbReference type="Pfam" id="PF00669">
    <property type="entry name" value="Flagellin_N"/>
    <property type="match status" value="1"/>
</dbReference>
<dbReference type="GO" id="GO:0009424">
    <property type="term" value="C:bacterial-type flagellum hook"/>
    <property type="evidence" value="ECO:0007669"/>
    <property type="project" value="InterPro"/>
</dbReference>
<keyword evidence="4" id="KW-0964">Secreted</keyword>
<keyword evidence="7" id="KW-0282">Flagellum</keyword>
<dbReference type="Proteomes" id="UP000195440">
    <property type="component" value="Unassembled WGS sequence"/>
</dbReference>
<dbReference type="NCBIfam" id="NF009361">
    <property type="entry name" value="PRK12717.1"/>
    <property type="match status" value="1"/>
</dbReference>
<proteinExistence type="inferred from homology"/>
<keyword evidence="7" id="KW-0969">Cilium</keyword>
<keyword evidence="7" id="KW-0966">Cell projection</keyword>
<dbReference type="PANTHER" id="PTHR42792:SF1">
    <property type="entry name" value="FLAGELLAR HOOK-ASSOCIATED PROTEIN 3"/>
    <property type="match status" value="1"/>
</dbReference>
<feature type="domain" description="Flagellin N-terminal" evidence="6">
    <location>
        <begin position="3"/>
        <end position="140"/>
    </location>
</feature>
<dbReference type="InterPro" id="IPR001492">
    <property type="entry name" value="Flagellin"/>
</dbReference>
<dbReference type="GO" id="GO:0071973">
    <property type="term" value="P:bacterial-type flagellum-dependent cell motility"/>
    <property type="evidence" value="ECO:0007669"/>
    <property type="project" value="InterPro"/>
</dbReference>
<dbReference type="EMBL" id="LOHF01000025">
    <property type="protein sequence ID" value="OUM71592.1"/>
    <property type="molecule type" value="Genomic_DNA"/>
</dbReference>
<dbReference type="InterPro" id="IPR013384">
    <property type="entry name" value="Flagell_FlgL"/>
</dbReference>
<evidence type="ECO:0000256" key="3">
    <source>
        <dbReference type="ARBA" id="ARBA00005709"/>
    </source>
</evidence>
<evidence type="ECO:0000256" key="2">
    <source>
        <dbReference type="ARBA" id="ARBA00004613"/>
    </source>
</evidence>